<keyword evidence="3" id="KW-1133">Transmembrane helix</keyword>
<dbReference type="STRING" id="45357.A0A2V1AT63"/>
<feature type="transmembrane region" description="Helical" evidence="3">
    <location>
        <begin position="171"/>
        <end position="193"/>
    </location>
</feature>
<dbReference type="OrthoDB" id="10256463at2759"/>
<feature type="region of interest" description="Disordered" evidence="2">
    <location>
        <begin position="436"/>
        <end position="473"/>
    </location>
</feature>
<keyword evidence="3" id="KW-0812">Transmembrane</keyword>
<accession>A0A2V1AT63</accession>
<dbReference type="GeneID" id="37009841"/>
<feature type="region of interest" description="Disordered" evidence="2">
    <location>
        <begin position="310"/>
        <end position="338"/>
    </location>
</feature>
<dbReference type="Gene3D" id="1.20.1250.20">
    <property type="entry name" value="MFS general substrate transporter like domains"/>
    <property type="match status" value="1"/>
</dbReference>
<dbReference type="RefSeq" id="XP_025341935.1">
    <property type="nucleotide sequence ID" value="XM_025488127.1"/>
</dbReference>
<dbReference type="PANTHER" id="PTHR12822">
    <property type="entry name" value="PROTEIN YIPF"/>
    <property type="match status" value="1"/>
</dbReference>
<dbReference type="InterPro" id="IPR011701">
    <property type="entry name" value="MFS"/>
</dbReference>
<comment type="caution">
    <text evidence="4">The sequence shown here is derived from an EMBL/GenBank/DDBJ whole genome shotgun (WGS) entry which is preliminary data.</text>
</comment>
<dbReference type="InterPro" id="IPR039765">
    <property type="entry name" value="Yip5/YIPF1/YIPF2"/>
</dbReference>
<dbReference type="Pfam" id="PF07690">
    <property type="entry name" value="MFS_1"/>
    <property type="match status" value="1"/>
</dbReference>
<evidence type="ECO:0000256" key="1">
    <source>
        <dbReference type="ARBA" id="ARBA00004141"/>
    </source>
</evidence>
<protein>
    <recommendedName>
        <fullName evidence="6">Major facilitator superfamily (MFS) profile domain-containing protein</fullName>
    </recommendedName>
</protein>
<evidence type="ECO:0000313" key="4">
    <source>
        <dbReference type="EMBL" id="PVH20995.1"/>
    </source>
</evidence>
<dbReference type="GO" id="GO:0016192">
    <property type="term" value="P:vesicle-mediated transport"/>
    <property type="evidence" value="ECO:0007669"/>
    <property type="project" value="InterPro"/>
</dbReference>
<feature type="transmembrane region" description="Helical" evidence="3">
    <location>
        <begin position="646"/>
        <end position="669"/>
    </location>
</feature>
<sequence length="751" mass="82857">MAELVGSVILIQLASLVWAGGAILQIFTHNIYFLMATRGVVGVAGGALTAAGLVYTVQMAEYRGFVLSAAYTGSVAGCVLGPVVYGLLGRICTEEWLGRSVLIIQASWAVLVSVGAFFVPEYPPWLQYRGFLEKANETRYVLEPRVFLQDGRSCTYKELFKDHGKSLCRSLAVQLVLYITGIYGLHFCLPMLLPEWQVAPETSETYVLAGNLAMLIGAIVYSPVVQFIRRKDCLVYGLVNLGGCFIAMFTLFMLFGEENIKGELLNVALPSKVGSWIIGVCYFAFLIDSVLLSSVTFLYTIETYKGTKKAPESEEDEALKSETALQKLPSSVSSPESDLPPLFCQKRGFQFPKSSTESLPRAHLSFKKRRVSPDVGPATELPLVTAGTSFGSEQAEESPVSDESLATVILKTAKTTQSVKSQLGSHLDGLWTETESGFDQRSQNTAHKHSSPKFHQRRSFEQETGNEGIRGLFGSEERPVGLFGNFAPSYTEAQQAPIQPQVVKPQVPEAASSMFQVGFYSRYFDINTEEFFGKIKLALDPFQKTSVLASQNDENGNQETTELYGAIWVTATLIFLVFVSSTGANLVSHWLYLGDENGGKYEYEFDRLTVSMSLFYGYIALVPLALYGFTSWWLKFADRLSLTRLVSIYGYANVLWVPLTVINFVLVVFVSSKKHKVLLNVFEWVSVLLSGAVTGLSIILKVKPVILKNSLDLAEGNVEQGTKNHRVVIFALCLVHLGFTILVKISFFGIN</sequence>
<name>A0A2V1AT63_9ASCO</name>
<evidence type="ECO:0000256" key="2">
    <source>
        <dbReference type="SAM" id="MobiDB-lite"/>
    </source>
</evidence>
<dbReference type="GO" id="GO:0022857">
    <property type="term" value="F:transmembrane transporter activity"/>
    <property type="evidence" value="ECO:0007669"/>
    <property type="project" value="InterPro"/>
</dbReference>
<feature type="transmembrane region" description="Helical" evidence="3">
    <location>
        <begin position="727"/>
        <end position="750"/>
    </location>
</feature>
<feature type="transmembrane region" description="Helical" evidence="3">
    <location>
        <begin position="566"/>
        <end position="593"/>
    </location>
</feature>
<dbReference type="Proteomes" id="UP000244309">
    <property type="component" value="Unassembled WGS sequence"/>
</dbReference>
<feature type="compositionally biased region" description="Basic residues" evidence="2">
    <location>
        <begin position="446"/>
        <end position="457"/>
    </location>
</feature>
<organism evidence="4 5">
    <name type="scientific">Candidozyma haemuli</name>
    <dbReference type="NCBI Taxonomy" id="45357"/>
    <lineage>
        <taxon>Eukaryota</taxon>
        <taxon>Fungi</taxon>
        <taxon>Dikarya</taxon>
        <taxon>Ascomycota</taxon>
        <taxon>Saccharomycotina</taxon>
        <taxon>Pichiomycetes</taxon>
        <taxon>Metschnikowiaceae</taxon>
        <taxon>Candidozyma</taxon>
    </lineage>
</organism>
<comment type="subcellular location">
    <subcellularLocation>
        <location evidence="1">Membrane</location>
        <topology evidence="1">Multi-pass membrane protein</topology>
    </subcellularLocation>
</comment>
<feature type="transmembrane region" description="Helical" evidence="3">
    <location>
        <begin position="613"/>
        <end position="634"/>
    </location>
</feature>
<reference evidence="4 5" key="1">
    <citation type="submission" date="2017-12" db="EMBL/GenBank/DDBJ databases">
        <title>Genome Sequence of a Multidrug-Resistant Candida haemulonii Isolate from a Patient with Chronic Leg Ulcers in Israel.</title>
        <authorList>
            <person name="Chow N.A."/>
            <person name="Gade L."/>
            <person name="Batra D."/>
            <person name="Rowe L.A."/>
            <person name="Ben-Ami R."/>
            <person name="Loparev V.N."/>
            <person name="Litvintseva A.P."/>
        </authorList>
    </citation>
    <scope>NUCLEOTIDE SEQUENCE [LARGE SCALE GENOMIC DNA]</scope>
    <source>
        <strain evidence="4 5">B11899</strain>
    </source>
</reference>
<dbReference type="SUPFAM" id="SSF103473">
    <property type="entry name" value="MFS general substrate transporter"/>
    <property type="match status" value="1"/>
</dbReference>
<evidence type="ECO:0008006" key="6">
    <source>
        <dbReference type="Google" id="ProtNLM"/>
    </source>
</evidence>
<feature type="transmembrane region" description="Helical" evidence="3">
    <location>
        <begin position="205"/>
        <end position="222"/>
    </location>
</feature>
<feature type="transmembrane region" description="Helical" evidence="3">
    <location>
        <begin position="234"/>
        <end position="256"/>
    </location>
</feature>
<dbReference type="PANTHER" id="PTHR12822:SF2">
    <property type="entry name" value="PROTEIN YIPF"/>
    <property type="match status" value="1"/>
</dbReference>
<gene>
    <name evidence="4" type="ORF">CXQ85_004511</name>
</gene>
<dbReference type="GO" id="GO:0016020">
    <property type="term" value="C:membrane"/>
    <property type="evidence" value="ECO:0007669"/>
    <property type="project" value="UniProtKB-SubCell"/>
</dbReference>
<keyword evidence="5" id="KW-1185">Reference proteome</keyword>
<feature type="compositionally biased region" description="Polar residues" evidence="2">
    <location>
        <begin position="436"/>
        <end position="445"/>
    </location>
</feature>
<evidence type="ECO:0000313" key="5">
    <source>
        <dbReference type="Proteomes" id="UP000244309"/>
    </source>
</evidence>
<feature type="transmembrane region" description="Helical" evidence="3">
    <location>
        <begin position="64"/>
        <end position="88"/>
    </location>
</feature>
<feature type="transmembrane region" description="Helical" evidence="3">
    <location>
        <begin position="35"/>
        <end position="57"/>
    </location>
</feature>
<evidence type="ECO:0000256" key="3">
    <source>
        <dbReference type="SAM" id="Phobius"/>
    </source>
</evidence>
<feature type="transmembrane region" description="Helical" evidence="3">
    <location>
        <begin position="681"/>
        <end position="700"/>
    </location>
</feature>
<dbReference type="VEuPathDB" id="FungiDB:CXQ85_004511"/>
<feature type="transmembrane region" description="Helical" evidence="3">
    <location>
        <begin position="276"/>
        <end position="299"/>
    </location>
</feature>
<dbReference type="AlphaFoldDB" id="A0A2V1AT63"/>
<dbReference type="EMBL" id="PKFO01000004">
    <property type="protein sequence ID" value="PVH20995.1"/>
    <property type="molecule type" value="Genomic_DNA"/>
</dbReference>
<feature type="transmembrane region" description="Helical" evidence="3">
    <location>
        <begin position="100"/>
        <end position="119"/>
    </location>
</feature>
<proteinExistence type="predicted"/>
<dbReference type="GO" id="GO:0031267">
    <property type="term" value="F:small GTPase binding"/>
    <property type="evidence" value="ECO:0007669"/>
    <property type="project" value="InterPro"/>
</dbReference>
<dbReference type="GO" id="GO:0005794">
    <property type="term" value="C:Golgi apparatus"/>
    <property type="evidence" value="ECO:0007669"/>
    <property type="project" value="InterPro"/>
</dbReference>
<dbReference type="InterPro" id="IPR036259">
    <property type="entry name" value="MFS_trans_sf"/>
</dbReference>
<keyword evidence="3" id="KW-0472">Membrane</keyword>